<proteinExistence type="predicted"/>
<evidence type="ECO:0000256" key="3">
    <source>
        <dbReference type="ARBA" id="ARBA00022692"/>
    </source>
</evidence>
<feature type="transmembrane region" description="Helical" evidence="6">
    <location>
        <begin position="423"/>
        <end position="442"/>
    </location>
</feature>
<keyword evidence="4 6" id="KW-1133">Transmembrane helix</keyword>
<reference evidence="9 10" key="1">
    <citation type="submission" date="2019-07" db="EMBL/GenBank/DDBJ databases">
        <title>Whole genome shotgun sequence of Segetibacter aerophilus NBRC 106135.</title>
        <authorList>
            <person name="Hosoyama A."/>
            <person name="Uohara A."/>
            <person name="Ohji S."/>
            <person name="Ichikawa N."/>
        </authorList>
    </citation>
    <scope>NUCLEOTIDE SEQUENCE [LARGE SCALE GENOMIC DNA]</scope>
    <source>
        <strain evidence="9 10">NBRC 106135</strain>
    </source>
</reference>
<dbReference type="Pfam" id="PF12704">
    <property type="entry name" value="MacB_PCD"/>
    <property type="match status" value="1"/>
</dbReference>
<dbReference type="InterPro" id="IPR025857">
    <property type="entry name" value="MacB_PCD"/>
</dbReference>
<dbReference type="RefSeq" id="WP_147203331.1">
    <property type="nucleotide sequence ID" value="NZ_BJYT01000005.1"/>
</dbReference>
<dbReference type="PANTHER" id="PTHR30572">
    <property type="entry name" value="MEMBRANE COMPONENT OF TRANSPORTER-RELATED"/>
    <property type="match status" value="1"/>
</dbReference>
<comment type="caution">
    <text evidence="9">The sequence shown here is derived from an EMBL/GenBank/DDBJ whole genome shotgun (WGS) entry which is preliminary data.</text>
</comment>
<evidence type="ECO:0000256" key="2">
    <source>
        <dbReference type="ARBA" id="ARBA00022475"/>
    </source>
</evidence>
<comment type="subcellular location">
    <subcellularLocation>
        <location evidence="1">Cell membrane</location>
        <topology evidence="1">Multi-pass membrane protein</topology>
    </subcellularLocation>
</comment>
<gene>
    <name evidence="9" type="ORF">SAE01_17030</name>
</gene>
<accession>A0A512BBJ3</accession>
<evidence type="ECO:0000256" key="1">
    <source>
        <dbReference type="ARBA" id="ARBA00004651"/>
    </source>
</evidence>
<evidence type="ECO:0000256" key="6">
    <source>
        <dbReference type="SAM" id="Phobius"/>
    </source>
</evidence>
<dbReference type="PANTHER" id="PTHR30572:SF18">
    <property type="entry name" value="ABC-TYPE MACROLIDE FAMILY EXPORT SYSTEM PERMEASE COMPONENT 2"/>
    <property type="match status" value="1"/>
</dbReference>
<evidence type="ECO:0000259" key="8">
    <source>
        <dbReference type="Pfam" id="PF12704"/>
    </source>
</evidence>
<name>A0A512BBJ3_9BACT</name>
<sequence length="795" mass="88813">MLRNYFKIALRNFYKNKLYSFVNITGLSIGICSCILIGVYIMHEISFDRFHANADRIVRVTMDYNNGNAVNKVATTGTKVGPEFNRSLPEVEGYSRTLKYTRVIGYGDKVFEEKNFLYADSAFFSMFSFKSVAGDPSTALNAPDKIVLTQSAAKKYFGKADPLGKILKVGTKDFMVTAIAMDAPDNSQIKFDFVGSFTSLGASKEEKWWEANYITYLLLNPKANIDAVQKRVTAFMQKVSTEELKMKGSEYLTYHLEPLTKVHLYSSLDGLEPNNNIVYIYVLAVVAILILLIACVNYTNLSTAQSASRSAEIGMRKVLGAQKKQVFKQFIGEGIFFTLVSVIVALALSYLLLPLFNDLAGKELTTGIIFQPVTILSLLALAMIVAFTAGSYPALILSNVKLIKVLKSGFSFSQSGNGIRKSLIVFQFVISIFLITSTIVILKQLSFIANKDLGYNKEQIVVLPVDNEMLQHYDDLKKAFKNDQNVISIGGAYEKPTNIGWGDGLQKSQNDQSITVNAFPVDEGYARTLGVKIIAGSDYTQADVQQFDTSNNGSNLKYTYMLNESAVKSLGWKPEEAIGKTVFKGREGIVKAVVKDFHFRSFHEPINPLVIFLDKRMLHVMFVKINGKNVASTIDQLKNTWKNRVTHRPFEYHFLDEDYNALYQSEQKTAGVFTTFSSIAILLACLGLFALSAFELVKRSKEIGIRKVLGATMPDLVRLLTMDFVKLIVLACLIAFPVSWYVSSKWLEDFTYRIDIQWWMFIVAGVVAIVIALLTISLQAIKAALSNPVKSLRTE</sequence>
<keyword evidence="3 6" id="KW-0812">Transmembrane</keyword>
<keyword evidence="10" id="KW-1185">Reference proteome</keyword>
<dbReference type="InterPro" id="IPR050250">
    <property type="entry name" value="Macrolide_Exporter_MacB"/>
</dbReference>
<dbReference type="EMBL" id="BJYT01000005">
    <property type="protein sequence ID" value="GEO09207.1"/>
    <property type="molecule type" value="Genomic_DNA"/>
</dbReference>
<feature type="transmembrane region" description="Helical" evidence="6">
    <location>
        <begin position="373"/>
        <end position="397"/>
    </location>
</feature>
<feature type="transmembrane region" description="Helical" evidence="6">
    <location>
        <begin position="278"/>
        <end position="299"/>
    </location>
</feature>
<dbReference type="GO" id="GO:0005886">
    <property type="term" value="C:plasma membrane"/>
    <property type="evidence" value="ECO:0007669"/>
    <property type="project" value="UniProtKB-SubCell"/>
</dbReference>
<dbReference type="PROSITE" id="PS51257">
    <property type="entry name" value="PROKAR_LIPOPROTEIN"/>
    <property type="match status" value="1"/>
</dbReference>
<keyword evidence="5 6" id="KW-0472">Membrane</keyword>
<keyword evidence="2" id="KW-1003">Cell membrane</keyword>
<evidence type="ECO:0000256" key="4">
    <source>
        <dbReference type="ARBA" id="ARBA00022989"/>
    </source>
</evidence>
<feature type="domain" description="MacB-like periplasmic core" evidence="8">
    <location>
        <begin position="20"/>
        <end position="234"/>
    </location>
</feature>
<organism evidence="9 10">
    <name type="scientific">Segetibacter aerophilus</name>
    <dbReference type="NCBI Taxonomy" id="670293"/>
    <lineage>
        <taxon>Bacteria</taxon>
        <taxon>Pseudomonadati</taxon>
        <taxon>Bacteroidota</taxon>
        <taxon>Chitinophagia</taxon>
        <taxon>Chitinophagales</taxon>
        <taxon>Chitinophagaceae</taxon>
        <taxon>Segetibacter</taxon>
    </lineage>
</organism>
<dbReference type="Pfam" id="PF02687">
    <property type="entry name" value="FtsX"/>
    <property type="match status" value="2"/>
</dbReference>
<evidence type="ECO:0000256" key="5">
    <source>
        <dbReference type="ARBA" id="ARBA00023136"/>
    </source>
</evidence>
<feature type="transmembrane region" description="Helical" evidence="6">
    <location>
        <begin position="330"/>
        <end position="353"/>
    </location>
</feature>
<dbReference type="AlphaFoldDB" id="A0A512BBJ3"/>
<evidence type="ECO:0000313" key="10">
    <source>
        <dbReference type="Proteomes" id="UP000321513"/>
    </source>
</evidence>
<protein>
    <submittedName>
        <fullName evidence="9">ABC transporter permease</fullName>
    </submittedName>
</protein>
<feature type="transmembrane region" description="Helical" evidence="6">
    <location>
        <begin position="758"/>
        <end position="781"/>
    </location>
</feature>
<dbReference type="Proteomes" id="UP000321513">
    <property type="component" value="Unassembled WGS sequence"/>
</dbReference>
<dbReference type="OrthoDB" id="1451596at2"/>
<feature type="transmembrane region" description="Helical" evidence="6">
    <location>
        <begin position="716"/>
        <end position="738"/>
    </location>
</feature>
<evidence type="ECO:0000259" key="7">
    <source>
        <dbReference type="Pfam" id="PF02687"/>
    </source>
</evidence>
<evidence type="ECO:0000313" key="9">
    <source>
        <dbReference type="EMBL" id="GEO09207.1"/>
    </source>
</evidence>
<dbReference type="GO" id="GO:0022857">
    <property type="term" value="F:transmembrane transporter activity"/>
    <property type="evidence" value="ECO:0007669"/>
    <property type="project" value="TreeGrafter"/>
</dbReference>
<feature type="transmembrane region" description="Helical" evidence="6">
    <location>
        <begin position="21"/>
        <end position="42"/>
    </location>
</feature>
<dbReference type="InterPro" id="IPR003838">
    <property type="entry name" value="ABC3_permease_C"/>
</dbReference>
<feature type="domain" description="ABC3 transporter permease C-terminal" evidence="7">
    <location>
        <begin position="285"/>
        <end position="399"/>
    </location>
</feature>
<feature type="transmembrane region" description="Helical" evidence="6">
    <location>
        <begin position="672"/>
        <end position="696"/>
    </location>
</feature>
<feature type="domain" description="ABC3 transporter permease C-terminal" evidence="7">
    <location>
        <begin position="675"/>
        <end position="785"/>
    </location>
</feature>